<feature type="transmembrane region" description="Helical" evidence="8">
    <location>
        <begin position="308"/>
        <end position="328"/>
    </location>
</feature>
<dbReference type="GO" id="GO:0016020">
    <property type="term" value="C:membrane"/>
    <property type="evidence" value="ECO:0007669"/>
    <property type="project" value="UniProtKB-SubCell"/>
</dbReference>
<dbReference type="EMBL" id="PKTG01000064">
    <property type="protein sequence ID" value="PLX18399.1"/>
    <property type="molecule type" value="Genomic_DNA"/>
</dbReference>
<keyword evidence="8" id="KW-1133">Transmembrane helix</keyword>
<evidence type="ECO:0000313" key="12">
    <source>
        <dbReference type="Proteomes" id="UP000234857"/>
    </source>
</evidence>
<dbReference type="InterPro" id="IPR003660">
    <property type="entry name" value="HAMP_dom"/>
</dbReference>
<dbReference type="GO" id="GO:0007234">
    <property type="term" value="P:osmosensory signaling via phosphorelay pathway"/>
    <property type="evidence" value="ECO:0007669"/>
    <property type="project" value="TreeGrafter"/>
</dbReference>
<dbReference type="InterPro" id="IPR004010">
    <property type="entry name" value="Double_Cache_2"/>
</dbReference>
<keyword evidence="8" id="KW-0812">Transmembrane</keyword>
<dbReference type="InterPro" id="IPR003594">
    <property type="entry name" value="HATPase_dom"/>
</dbReference>
<evidence type="ECO:0000256" key="7">
    <source>
        <dbReference type="SAM" id="Coils"/>
    </source>
</evidence>
<accession>A0A2N5ZI96</accession>
<evidence type="ECO:0000256" key="2">
    <source>
        <dbReference type="ARBA" id="ARBA00004370"/>
    </source>
</evidence>
<evidence type="ECO:0000313" key="11">
    <source>
        <dbReference type="EMBL" id="PLX18399.1"/>
    </source>
</evidence>
<keyword evidence="6" id="KW-0418">Kinase</keyword>
<feature type="coiled-coil region" evidence="7">
    <location>
        <begin position="379"/>
        <end position="417"/>
    </location>
</feature>
<proteinExistence type="predicted"/>
<dbReference type="Gene3D" id="3.30.450.20">
    <property type="entry name" value="PAS domain"/>
    <property type="match status" value="2"/>
</dbReference>
<dbReference type="GO" id="GO:0030295">
    <property type="term" value="F:protein kinase activator activity"/>
    <property type="evidence" value="ECO:0007669"/>
    <property type="project" value="TreeGrafter"/>
</dbReference>
<dbReference type="Gene3D" id="1.10.287.130">
    <property type="match status" value="1"/>
</dbReference>
<dbReference type="Gene3D" id="3.30.565.10">
    <property type="entry name" value="Histidine kinase-like ATPase, C-terminal domain"/>
    <property type="match status" value="1"/>
</dbReference>
<dbReference type="InterPro" id="IPR050351">
    <property type="entry name" value="BphY/WalK/GraS-like"/>
</dbReference>
<reference evidence="11 12" key="1">
    <citation type="submission" date="2017-11" db="EMBL/GenBank/DDBJ databases">
        <title>Genome-resolved metagenomics identifies genetic mobility, metabolic interactions, and unexpected diversity in perchlorate-reducing communities.</title>
        <authorList>
            <person name="Barnum T.P."/>
            <person name="Figueroa I.A."/>
            <person name="Carlstrom C.I."/>
            <person name="Lucas L.N."/>
            <person name="Engelbrektson A.L."/>
            <person name="Coates J.D."/>
        </authorList>
    </citation>
    <scope>NUCLEOTIDE SEQUENCE [LARGE SCALE GENOMIC DNA]</scope>
    <source>
        <strain evidence="11">BM706</strain>
    </source>
</reference>
<dbReference type="PROSITE" id="PS50885">
    <property type="entry name" value="HAMP"/>
    <property type="match status" value="1"/>
</dbReference>
<dbReference type="AlphaFoldDB" id="A0A2N5ZI96"/>
<dbReference type="SUPFAM" id="SSF55874">
    <property type="entry name" value="ATPase domain of HSP90 chaperone/DNA topoisomerase II/histidine kinase"/>
    <property type="match status" value="1"/>
</dbReference>
<keyword evidence="4" id="KW-0597">Phosphoprotein</keyword>
<dbReference type="Proteomes" id="UP000234857">
    <property type="component" value="Unassembled WGS sequence"/>
</dbReference>
<keyword evidence="7" id="KW-0175">Coiled coil</keyword>
<dbReference type="InterPro" id="IPR036890">
    <property type="entry name" value="HATPase_C_sf"/>
</dbReference>
<feature type="domain" description="Histidine kinase" evidence="9">
    <location>
        <begin position="424"/>
        <end position="641"/>
    </location>
</feature>
<name>A0A2N5ZI96_MUIH1</name>
<dbReference type="SMART" id="SM00387">
    <property type="entry name" value="HATPase_c"/>
    <property type="match status" value="1"/>
</dbReference>
<dbReference type="CDD" id="cd00082">
    <property type="entry name" value="HisKA"/>
    <property type="match status" value="1"/>
</dbReference>
<dbReference type="EC" id="2.7.13.3" evidence="3"/>
<dbReference type="Pfam" id="PF08269">
    <property type="entry name" value="dCache_2"/>
    <property type="match status" value="1"/>
</dbReference>
<dbReference type="PROSITE" id="PS50109">
    <property type="entry name" value="HIS_KIN"/>
    <property type="match status" value="1"/>
</dbReference>
<keyword evidence="8" id="KW-0472">Membrane</keyword>
<dbReference type="CDD" id="cd12912">
    <property type="entry name" value="PDC2_MCP_like"/>
    <property type="match status" value="1"/>
</dbReference>
<dbReference type="PRINTS" id="PR00344">
    <property type="entry name" value="BCTRLSENSOR"/>
</dbReference>
<comment type="subcellular location">
    <subcellularLocation>
        <location evidence="2">Membrane</location>
    </subcellularLocation>
</comment>
<evidence type="ECO:0000256" key="4">
    <source>
        <dbReference type="ARBA" id="ARBA00022553"/>
    </source>
</evidence>
<dbReference type="CDD" id="cd06225">
    <property type="entry name" value="HAMP"/>
    <property type="match status" value="1"/>
</dbReference>
<comment type="catalytic activity">
    <reaction evidence="1">
        <text>ATP + protein L-histidine = ADP + protein N-phospho-L-histidine.</text>
        <dbReference type="EC" id="2.7.13.3"/>
    </reaction>
</comment>
<evidence type="ECO:0000256" key="6">
    <source>
        <dbReference type="ARBA" id="ARBA00022777"/>
    </source>
</evidence>
<dbReference type="InterPro" id="IPR003661">
    <property type="entry name" value="HisK_dim/P_dom"/>
</dbReference>
<dbReference type="Pfam" id="PF02518">
    <property type="entry name" value="HATPase_c"/>
    <property type="match status" value="1"/>
</dbReference>
<dbReference type="SMART" id="SM00388">
    <property type="entry name" value="HisKA"/>
    <property type="match status" value="1"/>
</dbReference>
<dbReference type="Gene3D" id="6.10.340.10">
    <property type="match status" value="1"/>
</dbReference>
<evidence type="ECO:0000256" key="1">
    <source>
        <dbReference type="ARBA" id="ARBA00000085"/>
    </source>
</evidence>
<dbReference type="GO" id="GO:0000156">
    <property type="term" value="F:phosphorelay response regulator activity"/>
    <property type="evidence" value="ECO:0007669"/>
    <property type="project" value="TreeGrafter"/>
</dbReference>
<dbReference type="PANTHER" id="PTHR42878">
    <property type="entry name" value="TWO-COMPONENT HISTIDINE KINASE"/>
    <property type="match status" value="1"/>
</dbReference>
<dbReference type="SUPFAM" id="SSF47384">
    <property type="entry name" value="Homodimeric domain of signal transducing histidine kinase"/>
    <property type="match status" value="1"/>
</dbReference>
<dbReference type="Pfam" id="PF00512">
    <property type="entry name" value="HisKA"/>
    <property type="match status" value="1"/>
</dbReference>
<dbReference type="InterPro" id="IPR005467">
    <property type="entry name" value="His_kinase_dom"/>
</dbReference>
<evidence type="ECO:0000256" key="3">
    <source>
        <dbReference type="ARBA" id="ARBA00012438"/>
    </source>
</evidence>
<sequence>MLYMLNFFNNLEIRYKITIIIISTLLISSILTGFLSDALLSHEVSTINESELKNLTNQLVSMTHTLAKITVENRLKSYCDSTTAIMAHYYQIYWDGMMTNKQALTDASMFTDEKILNGAGFIFLIKKDGTILKHPLEHLLNHHISEYLKSLEFLNKNEGFFENTLSENKNKHILMYSKLFEPWDLYVCAVIPKNKMFLLVNTEVIKNHISAIRFGKTGYPYVLDSKGNILIHPVYSDTNIFDISPRENWPDFKKILENKSGRINYKWQNPGDPFPREKIVYYKHIPELNWVLCTSSYKDEYEYTLNRLRMFTGLIYLITLIIIIPIIIKITNNMIIPLKKIMNSFKKGAIGNYNTRVHIKHKDEIGKLAEYYNTFMDHLEKEIQERFIAEEKLKTLSENLEERVHQRTLELEIANNELESFSSTVSHDLKSPIGIISGMAQILNDNIKDEKPAKEENLKITSNILSTTKRMEILINDLLQFSKINKYEMIVERFNASEIINDIARRLASVNKKRNVEFIIEDDVYIEGDKNLLTAALENLVNNAYKFTNRKEMAIIEFGIMEEHKKSTPGRNTYYIKDNGAGFDMKEYSKLFSAFQRLHSQEDFKGTGIGLANVYKIISRHNGQIWAESKPGYGATFYFQI</sequence>
<evidence type="ECO:0000256" key="8">
    <source>
        <dbReference type="SAM" id="Phobius"/>
    </source>
</evidence>
<organism evidence="11 12">
    <name type="scientific">Muiribacterium halophilum</name>
    <dbReference type="NCBI Taxonomy" id="2053465"/>
    <lineage>
        <taxon>Bacteria</taxon>
        <taxon>Candidatus Muiribacteriota</taxon>
        <taxon>Candidatus Muiribacteriia</taxon>
        <taxon>Candidatus Muiribacteriales</taxon>
        <taxon>Candidatus Muiribacteriaceae</taxon>
        <taxon>Candidatus Muiribacterium</taxon>
    </lineage>
</organism>
<feature type="transmembrane region" description="Helical" evidence="8">
    <location>
        <begin position="15"/>
        <end position="35"/>
    </location>
</feature>
<dbReference type="CDD" id="cd18774">
    <property type="entry name" value="PDC2_HK_sensor"/>
    <property type="match status" value="1"/>
</dbReference>
<evidence type="ECO:0000256" key="5">
    <source>
        <dbReference type="ARBA" id="ARBA00022679"/>
    </source>
</evidence>
<keyword evidence="5" id="KW-0808">Transferase</keyword>
<dbReference type="SUPFAM" id="SSF158472">
    <property type="entry name" value="HAMP domain-like"/>
    <property type="match status" value="1"/>
</dbReference>
<dbReference type="FunFam" id="3.30.565.10:FF:000006">
    <property type="entry name" value="Sensor histidine kinase WalK"/>
    <property type="match status" value="1"/>
</dbReference>
<gene>
    <name evidence="11" type="ORF">C0601_05110</name>
</gene>
<dbReference type="SMART" id="SM00304">
    <property type="entry name" value="HAMP"/>
    <property type="match status" value="1"/>
</dbReference>
<dbReference type="PANTHER" id="PTHR42878:SF15">
    <property type="entry name" value="BACTERIOPHYTOCHROME"/>
    <property type="match status" value="1"/>
</dbReference>
<dbReference type="InterPro" id="IPR036097">
    <property type="entry name" value="HisK_dim/P_sf"/>
</dbReference>
<comment type="caution">
    <text evidence="11">The sequence shown here is derived from an EMBL/GenBank/DDBJ whole genome shotgun (WGS) entry which is preliminary data.</text>
</comment>
<feature type="domain" description="HAMP" evidence="10">
    <location>
        <begin position="332"/>
        <end position="384"/>
    </location>
</feature>
<protein>
    <recommendedName>
        <fullName evidence="3">histidine kinase</fullName>
        <ecNumber evidence="3">2.7.13.3</ecNumber>
    </recommendedName>
</protein>
<dbReference type="GO" id="GO:0000155">
    <property type="term" value="F:phosphorelay sensor kinase activity"/>
    <property type="evidence" value="ECO:0007669"/>
    <property type="project" value="InterPro"/>
</dbReference>
<evidence type="ECO:0000259" key="9">
    <source>
        <dbReference type="PROSITE" id="PS50109"/>
    </source>
</evidence>
<evidence type="ECO:0000259" key="10">
    <source>
        <dbReference type="PROSITE" id="PS50885"/>
    </source>
</evidence>
<dbReference type="InterPro" id="IPR004358">
    <property type="entry name" value="Sig_transdc_His_kin-like_C"/>
</dbReference>